<dbReference type="Pfam" id="PF07411">
    <property type="entry name" value="DUF1508"/>
    <property type="match status" value="1"/>
</dbReference>
<feature type="domain" description="DUF1508" evidence="1">
    <location>
        <begin position="14"/>
        <end position="48"/>
    </location>
</feature>
<organism evidence="2 3">
    <name type="scientific">Brevundimonas albigilva</name>
    <dbReference type="NCBI Taxonomy" id="1312364"/>
    <lineage>
        <taxon>Bacteria</taxon>
        <taxon>Pseudomonadati</taxon>
        <taxon>Pseudomonadota</taxon>
        <taxon>Alphaproteobacteria</taxon>
        <taxon>Caulobacterales</taxon>
        <taxon>Caulobacteraceae</taxon>
        <taxon>Brevundimonas</taxon>
    </lineage>
</organism>
<dbReference type="Proteomes" id="UP001055429">
    <property type="component" value="Chromosome"/>
</dbReference>
<sequence length="60" mass="6906">MSITNLKYEKYKTDGWRWRLKSTANGKIISMSSEAYLAEADCDRSIELNKSSYAAPVERK</sequence>
<dbReference type="InterPro" id="IPR010879">
    <property type="entry name" value="DUF1508"/>
</dbReference>
<evidence type="ECO:0000259" key="1">
    <source>
        <dbReference type="Pfam" id="PF07411"/>
    </source>
</evidence>
<evidence type="ECO:0000313" key="3">
    <source>
        <dbReference type="Proteomes" id="UP001055429"/>
    </source>
</evidence>
<dbReference type="RefSeq" id="WP_250201808.1">
    <property type="nucleotide sequence ID" value="NZ_CP097649.1"/>
</dbReference>
<dbReference type="Gene3D" id="3.30.160.160">
    <property type="entry name" value="YegP-like"/>
    <property type="match status" value="1"/>
</dbReference>
<dbReference type="SUPFAM" id="SSF160113">
    <property type="entry name" value="YegP-like"/>
    <property type="match status" value="1"/>
</dbReference>
<accession>A0ABY4SN63</accession>
<protein>
    <submittedName>
        <fullName evidence="2">DUF1508 domain-containing protein</fullName>
    </submittedName>
</protein>
<name>A0ABY4SN63_9CAUL</name>
<gene>
    <name evidence="2" type="ORF">M8231_14675</name>
</gene>
<reference evidence="2" key="1">
    <citation type="submission" date="2022-05" db="EMBL/GenBank/DDBJ databases">
        <title>Brevundimonas albigilva TT17 genome sequence.</title>
        <authorList>
            <person name="Lee K."/>
            <person name="Son H."/>
        </authorList>
    </citation>
    <scope>NUCLEOTIDE SEQUENCE</scope>
    <source>
        <strain evidence="2">TT17</strain>
    </source>
</reference>
<evidence type="ECO:0000313" key="2">
    <source>
        <dbReference type="EMBL" id="URI15022.1"/>
    </source>
</evidence>
<proteinExistence type="predicted"/>
<keyword evidence="3" id="KW-1185">Reference proteome</keyword>
<dbReference type="EMBL" id="CP097649">
    <property type="protein sequence ID" value="URI15022.1"/>
    <property type="molecule type" value="Genomic_DNA"/>
</dbReference>
<dbReference type="InterPro" id="IPR036913">
    <property type="entry name" value="YegP-like_sf"/>
</dbReference>